<protein>
    <submittedName>
        <fullName evidence="1">Uncharacterized protein</fullName>
    </submittedName>
</protein>
<reference evidence="1 2" key="1">
    <citation type="journal article" date="2014" name="PLoS ONE">
        <title>Genome Sequence of Candidatus Nitrososphaera evergladensis from Group I.1b Enriched from Everglades Soil Reveals Novel Genomic Features of the Ammonia-Oxidizing Archaea.</title>
        <authorList>
            <person name="Zhalnina K.V."/>
            <person name="Dias R."/>
            <person name="Leonard M.T."/>
            <person name="Dorr de Quadros P."/>
            <person name="Camargo F.A."/>
            <person name="Drew J.C."/>
            <person name="Farmerie W.G."/>
            <person name="Daroub S.H."/>
            <person name="Triplett E.W."/>
        </authorList>
    </citation>
    <scope>NUCLEOTIDE SEQUENCE [LARGE SCALE GENOMIC DNA]</scope>
    <source>
        <strain evidence="1 2">SR1</strain>
    </source>
</reference>
<organism evidence="1 2">
    <name type="scientific">Candidatus Nitrososphaera evergladensis SR1</name>
    <dbReference type="NCBI Taxonomy" id="1459636"/>
    <lineage>
        <taxon>Archaea</taxon>
        <taxon>Nitrososphaerota</taxon>
        <taxon>Nitrososphaeria</taxon>
        <taxon>Nitrososphaerales</taxon>
        <taxon>Nitrososphaeraceae</taxon>
        <taxon>Nitrososphaera</taxon>
    </lineage>
</organism>
<dbReference type="OrthoDB" id="5745at2157"/>
<evidence type="ECO:0000313" key="2">
    <source>
        <dbReference type="Proteomes" id="UP000028194"/>
    </source>
</evidence>
<dbReference type="KEGG" id="nev:NTE_02707"/>
<dbReference type="EMBL" id="CP007174">
    <property type="protein sequence ID" value="AIF84749.1"/>
    <property type="molecule type" value="Genomic_DNA"/>
</dbReference>
<dbReference type="GeneID" id="41598396"/>
<dbReference type="AlphaFoldDB" id="A0A075MZT9"/>
<dbReference type="STRING" id="1459636.NTE_02707"/>
<dbReference type="HOGENOM" id="CLU_156997_0_0_2"/>
<accession>A0A075MZT9</accession>
<name>A0A075MZT9_9ARCH</name>
<keyword evidence="2" id="KW-1185">Reference proteome</keyword>
<gene>
    <name evidence="1" type="ORF">NTE_02707</name>
</gene>
<dbReference type="Proteomes" id="UP000028194">
    <property type="component" value="Chromosome"/>
</dbReference>
<evidence type="ECO:0000313" key="1">
    <source>
        <dbReference type="EMBL" id="AIF84749.1"/>
    </source>
</evidence>
<dbReference type="RefSeq" id="WP_148701265.1">
    <property type="nucleotide sequence ID" value="NZ_CP007174.1"/>
</dbReference>
<proteinExistence type="predicted"/>
<sequence length="109" mass="12744">MKANNYAMKDWHLEHVEKVIVRYVKGVSPDASSFEKRNYKKYSTVSSCAKQIEYDIKHGVTHEEVMAVVRKVRHDKSFKDLQKNPESLQRLDELERQICAPKKVAASFF</sequence>